<dbReference type="EMBL" id="JAHZIK010001682">
    <property type="protein sequence ID" value="MBW7459516.1"/>
    <property type="molecule type" value="Genomic_DNA"/>
</dbReference>
<feature type="non-terminal residue" evidence="5">
    <location>
        <position position="1"/>
    </location>
</feature>
<evidence type="ECO:0000259" key="4">
    <source>
        <dbReference type="Pfam" id="PF13407"/>
    </source>
</evidence>
<keyword evidence="6" id="KW-1185">Reference proteome</keyword>
<evidence type="ECO:0000256" key="1">
    <source>
        <dbReference type="ARBA" id="ARBA00004196"/>
    </source>
</evidence>
<dbReference type="InterPro" id="IPR028082">
    <property type="entry name" value="Peripla_BP_I"/>
</dbReference>
<sequence length="245" mass="26405">GQIRLVEQAIDWKVDALILAANDYLSLGQATDKAGSAGIPVISIDTEVASTKAKSYIGTDNYAAGRKAGMELIEQTGDNSRVAVVSFVEGARNAVQREEGLLNLLAQYSGVQVVDLRYAQSDIATAEQVTREILQEYGQIDGIVALNAIATIGVMNVVAELGMGEKIKVIGFDSTSEIMEMLQEGVIQSTIVQNPFTMGYLSVKYAVEAADGKKLPERVDSGTVVIDINNMLDEKNQKLLFPFIK</sequence>
<comment type="subcellular location">
    <subcellularLocation>
        <location evidence="1">Cell envelope</location>
    </subcellularLocation>
</comment>
<comment type="similarity">
    <text evidence="2">Belongs to the bacterial solute-binding protein 2 family.</text>
</comment>
<feature type="domain" description="Periplasmic binding protein" evidence="4">
    <location>
        <begin position="2"/>
        <end position="214"/>
    </location>
</feature>
<keyword evidence="3" id="KW-0732">Signal</keyword>
<dbReference type="Pfam" id="PF13407">
    <property type="entry name" value="Peripla_BP_4"/>
    <property type="match status" value="1"/>
</dbReference>
<dbReference type="PANTHER" id="PTHR46847:SF1">
    <property type="entry name" value="D-ALLOSE-BINDING PERIPLASMIC PROTEIN-RELATED"/>
    <property type="match status" value="1"/>
</dbReference>
<dbReference type="InterPro" id="IPR025997">
    <property type="entry name" value="SBP_2_dom"/>
</dbReference>
<dbReference type="SUPFAM" id="SSF53822">
    <property type="entry name" value="Periplasmic binding protein-like I"/>
    <property type="match status" value="1"/>
</dbReference>
<dbReference type="Proteomes" id="UP001519887">
    <property type="component" value="Unassembled WGS sequence"/>
</dbReference>
<organism evidence="5 6">
    <name type="scientific">Paenibacillus sepulcri</name>
    <dbReference type="NCBI Taxonomy" id="359917"/>
    <lineage>
        <taxon>Bacteria</taxon>
        <taxon>Bacillati</taxon>
        <taxon>Bacillota</taxon>
        <taxon>Bacilli</taxon>
        <taxon>Bacillales</taxon>
        <taxon>Paenibacillaceae</taxon>
        <taxon>Paenibacillus</taxon>
    </lineage>
</organism>
<gene>
    <name evidence="5" type="ORF">K0U00_36210</name>
</gene>
<evidence type="ECO:0000256" key="2">
    <source>
        <dbReference type="ARBA" id="ARBA00007639"/>
    </source>
</evidence>
<name>A0ABS7CF25_9BACL</name>
<dbReference type="Gene3D" id="3.40.50.2300">
    <property type="match status" value="2"/>
</dbReference>
<evidence type="ECO:0000313" key="6">
    <source>
        <dbReference type="Proteomes" id="UP001519887"/>
    </source>
</evidence>
<evidence type="ECO:0000256" key="3">
    <source>
        <dbReference type="ARBA" id="ARBA00022729"/>
    </source>
</evidence>
<dbReference type="PANTHER" id="PTHR46847">
    <property type="entry name" value="D-ALLOSE-BINDING PERIPLASMIC PROTEIN-RELATED"/>
    <property type="match status" value="1"/>
</dbReference>
<proteinExistence type="inferred from homology"/>
<comment type="caution">
    <text evidence="5">The sequence shown here is derived from an EMBL/GenBank/DDBJ whole genome shotgun (WGS) entry which is preliminary data.</text>
</comment>
<accession>A0ABS7CF25</accession>
<reference evidence="5 6" key="1">
    <citation type="submission" date="2021-07" db="EMBL/GenBank/DDBJ databases">
        <title>Paenibacillus radiodurans sp. nov., isolated from the southeastern edge of Tengger Desert.</title>
        <authorList>
            <person name="Zhang G."/>
        </authorList>
    </citation>
    <scope>NUCLEOTIDE SEQUENCE [LARGE SCALE GENOMIC DNA]</scope>
    <source>
        <strain evidence="5 6">CCM 7311</strain>
    </source>
</reference>
<evidence type="ECO:0000313" key="5">
    <source>
        <dbReference type="EMBL" id="MBW7459516.1"/>
    </source>
</evidence>
<protein>
    <submittedName>
        <fullName evidence="5">Substrate-binding domain-containing protein</fullName>
    </submittedName>
</protein>